<dbReference type="OrthoDB" id="287456at2"/>
<keyword evidence="1" id="KW-0732">Signal</keyword>
<name>A0A5C5V7U6_9BACT</name>
<evidence type="ECO:0000313" key="3">
    <source>
        <dbReference type="Proteomes" id="UP000318878"/>
    </source>
</evidence>
<dbReference type="AlphaFoldDB" id="A0A5C5V7U6"/>
<gene>
    <name evidence="2" type="ORF">Enr8_17350</name>
</gene>
<accession>A0A5C5V7U6</accession>
<reference evidence="2 3" key="1">
    <citation type="submission" date="2019-02" db="EMBL/GenBank/DDBJ databases">
        <title>Deep-cultivation of Planctomycetes and their phenomic and genomic characterization uncovers novel biology.</title>
        <authorList>
            <person name="Wiegand S."/>
            <person name="Jogler M."/>
            <person name="Boedeker C."/>
            <person name="Pinto D."/>
            <person name="Vollmers J."/>
            <person name="Rivas-Marin E."/>
            <person name="Kohn T."/>
            <person name="Peeters S.H."/>
            <person name="Heuer A."/>
            <person name="Rast P."/>
            <person name="Oberbeckmann S."/>
            <person name="Bunk B."/>
            <person name="Jeske O."/>
            <person name="Meyerdierks A."/>
            <person name="Storesund J.E."/>
            <person name="Kallscheuer N."/>
            <person name="Luecker S."/>
            <person name="Lage O.M."/>
            <person name="Pohl T."/>
            <person name="Merkel B.J."/>
            <person name="Hornburger P."/>
            <person name="Mueller R.-W."/>
            <person name="Bruemmer F."/>
            <person name="Labrenz M."/>
            <person name="Spormann A.M."/>
            <person name="Op Den Camp H."/>
            <person name="Overmann J."/>
            <person name="Amann R."/>
            <person name="Jetten M.S.M."/>
            <person name="Mascher T."/>
            <person name="Medema M.H."/>
            <person name="Devos D.P."/>
            <person name="Kaster A.-K."/>
            <person name="Ovreas L."/>
            <person name="Rohde M."/>
            <person name="Galperin M.Y."/>
            <person name="Jogler C."/>
        </authorList>
    </citation>
    <scope>NUCLEOTIDE SEQUENCE [LARGE SCALE GENOMIC DNA]</scope>
    <source>
        <strain evidence="2 3">Enr8</strain>
    </source>
</reference>
<evidence type="ECO:0000256" key="1">
    <source>
        <dbReference type="SAM" id="SignalP"/>
    </source>
</evidence>
<dbReference type="EMBL" id="SJPF01000002">
    <property type="protein sequence ID" value="TWT34341.1"/>
    <property type="molecule type" value="Genomic_DNA"/>
</dbReference>
<proteinExistence type="predicted"/>
<organism evidence="2 3">
    <name type="scientific">Blastopirellula retiformator</name>
    <dbReference type="NCBI Taxonomy" id="2527970"/>
    <lineage>
        <taxon>Bacteria</taxon>
        <taxon>Pseudomonadati</taxon>
        <taxon>Planctomycetota</taxon>
        <taxon>Planctomycetia</taxon>
        <taxon>Pirellulales</taxon>
        <taxon>Pirellulaceae</taxon>
        <taxon>Blastopirellula</taxon>
    </lineage>
</organism>
<evidence type="ECO:0000313" key="2">
    <source>
        <dbReference type="EMBL" id="TWT34341.1"/>
    </source>
</evidence>
<dbReference type="RefSeq" id="WP_146430509.1">
    <property type="nucleotide sequence ID" value="NZ_SJPF01000002.1"/>
</dbReference>
<feature type="signal peptide" evidence="1">
    <location>
        <begin position="1"/>
        <end position="20"/>
    </location>
</feature>
<protein>
    <submittedName>
        <fullName evidence="2">Uncharacterized protein</fullName>
    </submittedName>
</protein>
<comment type="caution">
    <text evidence="2">The sequence shown here is derived from an EMBL/GenBank/DDBJ whole genome shotgun (WGS) entry which is preliminary data.</text>
</comment>
<keyword evidence="3" id="KW-1185">Reference proteome</keyword>
<dbReference type="Proteomes" id="UP000318878">
    <property type="component" value="Unassembled WGS sequence"/>
</dbReference>
<sequence precursor="true">MLKKVLFAIVPMFLFTVAVRADDAFSLNLDSIKDADVSIVEEGLDLDVDQLVADAGSVSEDEAIEACFRGYRGHRGYGYRGYGYRSYGHGCYRNYHNYGCYRPYYCHRPVYYAPVYHTPCYTSYWGCH</sequence>
<feature type="chain" id="PRO_5022881664" evidence="1">
    <location>
        <begin position="21"/>
        <end position="128"/>
    </location>
</feature>